<accession>A0ABT5YJU8</accession>
<sequence>MPFPPLFHPISAAALLLIAPAVAFAEAPEGDLPPPQTTAVAVPAGQIEAAIEQLDERAETLMERSGLPGMAVAVVHEGETVYASGFGLRKMGEEAKVDADTVFQLASLSKSISATVVAQQVAEGVVSWDTPVTEFLPDFKLADAWVTEHVTIGDLFSHRSGLPDHAGDNLEDLGYTREEVLSHLHLLPLSPFRDTYAYTNFGLTAAAEAVAAAAGRDWESLSEDALFAPLGMSSSSFRFAHYAARENRAHGHVRVGDDFEALYVRQPDAQSPAGGVSASVNDMARWMALLLQDGRFEDQQILPPGALLEPMTAKMISSPSYAPDARPSFYGYGIGVGIEASGRVSLSHSGAFALGAGTNYTLLPSLDLGIVILTNAAPTGVGEALAMEFSELVQYGGISRDWYAAYQPLMEPILAPIGELVGKEPPSEAVEPAPLAHYAGVYDNPYFGTAEISNGAEGLRLTIGPAHLNYRLSHWDGDSFTYRPFGENAPAGSISKVTFERDGEKAAALTIEFLNEQGLGRFERQD</sequence>
<dbReference type="Gene3D" id="2.40.128.600">
    <property type="match status" value="1"/>
</dbReference>
<dbReference type="Proteomes" id="UP001215503">
    <property type="component" value="Unassembled WGS sequence"/>
</dbReference>
<dbReference type="RefSeq" id="WP_275820436.1">
    <property type="nucleotide sequence ID" value="NZ_JARHUD010000002.1"/>
</dbReference>
<dbReference type="InterPro" id="IPR001466">
    <property type="entry name" value="Beta-lactam-related"/>
</dbReference>
<evidence type="ECO:0000313" key="5">
    <source>
        <dbReference type="Proteomes" id="UP001215503"/>
    </source>
</evidence>
<organism evidence="4 5">
    <name type="scientific">Aquibaculum arenosum</name>
    <dbReference type="NCBI Taxonomy" id="3032591"/>
    <lineage>
        <taxon>Bacteria</taxon>
        <taxon>Pseudomonadati</taxon>
        <taxon>Pseudomonadota</taxon>
        <taxon>Alphaproteobacteria</taxon>
        <taxon>Rhodospirillales</taxon>
        <taxon>Rhodovibrionaceae</taxon>
        <taxon>Aquibaculum</taxon>
    </lineage>
</organism>
<comment type="caution">
    <text evidence="4">The sequence shown here is derived from an EMBL/GenBank/DDBJ whole genome shotgun (WGS) entry which is preliminary data.</text>
</comment>
<dbReference type="Gene3D" id="3.40.710.10">
    <property type="entry name" value="DD-peptidase/beta-lactamase superfamily"/>
    <property type="match status" value="1"/>
</dbReference>
<dbReference type="SUPFAM" id="SSF56601">
    <property type="entry name" value="beta-lactamase/transpeptidase-like"/>
    <property type="match status" value="1"/>
</dbReference>
<evidence type="ECO:0000256" key="1">
    <source>
        <dbReference type="SAM" id="SignalP"/>
    </source>
</evidence>
<feature type="signal peptide" evidence="1">
    <location>
        <begin position="1"/>
        <end position="25"/>
    </location>
</feature>
<keyword evidence="1" id="KW-0732">Signal</keyword>
<dbReference type="PANTHER" id="PTHR46825">
    <property type="entry name" value="D-ALANYL-D-ALANINE-CARBOXYPEPTIDASE/ENDOPEPTIDASE AMPH"/>
    <property type="match status" value="1"/>
</dbReference>
<feature type="domain" description="Beta-lactamase-related" evidence="2">
    <location>
        <begin position="55"/>
        <end position="380"/>
    </location>
</feature>
<dbReference type="InterPro" id="IPR021860">
    <property type="entry name" value="Peptidase_S12_Pab87-rel_C"/>
</dbReference>
<dbReference type="Pfam" id="PF11954">
    <property type="entry name" value="DUF3471"/>
    <property type="match status" value="1"/>
</dbReference>
<dbReference type="InterPro" id="IPR012338">
    <property type="entry name" value="Beta-lactam/transpept-like"/>
</dbReference>
<dbReference type="PANTHER" id="PTHR46825:SF15">
    <property type="entry name" value="BETA-LACTAMASE-RELATED DOMAIN-CONTAINING PROTEIN"/>
    <property type="match status" value="1"/>
</dbReference>
<gene>
    <name evidence="4" type="ORF">P2G67_04445</name>
</gene>
<feature type="domain" description="Peptidase S12 Pab87-related C-terminal" evidence="3">
    <location>
        <begin position="426"/>
        <end position="512"/>
    </location>
</feature>
<dbReference type="GO" id="GO:0016787">
    <property type="term" value="F:hydrolase activity"/>
    <property type="evidence" value="ECO:0007669"/>
    <property type="project" value="UniProtKB-KW"/>
</dbReference>
<proteinExistence type="predicted"/>
<reference evidence="4 5" key="1">
    <citation type="submission" date="2023-03" db="EMBL/GenBank/DDBJ databases">
        <title>Fodinicurvata sp. CAU 1616 isolated from sea sendiment.</title>
        <authorList>
            <person name="Kim W."/>
        </authorList>
    </citation>
    <scope>NUCLEOTIDE SEQUENCE [LARGE SCALE GENOMIC DNA]</scope>
    <source>
        <strain evidence="4 5">CAU 1616</strain>
    </source>
</reference>
<evidence type="ECO:0000259" key="2">
    <source>
        <dbReference type="Pfam" id="PF00144"/>
    </source>
</evidence>
<dbReference type="EMBL" id="JARHUD010000002">
    <property type="protein sequence ID" value="MDF2095221.1"/>
    <property type="molecule type" value="Genomic_DNA"/>
</dbReference>
<name>A0ABT5YJU8_9PROT</name>
<evidence type="ECO:0000259" key="3">
    <source>
        <dbReference type="Pfam" id="PF11954"/>
    </source>
</evidence>
<keyword evidence="4" id="KW-0378">Hydrolase</keyword>
<dbReference type="Pfam" id="PF00144">
    <property type="entry name" value="Beta-lactamase"/>
    <property type="match status" value="1"/>
</dbReference>
<dbReference type="InterPro" id="IPR050491">
    <property type="entry name" value="AmpC-like"/>
</dbReference>
<feature type="chain" id="PRO_5046233352" evidence="1">
    <location>
        <begin position="26"/>
        <end position="526"/>
    </location>
</feature>
<keyword evidence="5" id="KW-1185">Reference proteome</keyword>
<evidence type="ECO:0000313" key="4">
    <source>
        <dbReference type="EMBL" id="MDF2095221.1"/>
    </source>
</evidence>
<protein>
    <submittedName>
        <fullName evidence="4">Serine hydrolase</fullName>
    </submittedName>
</protein>